<reference evidence="2" key="1">
    <citation type="journal article" date="2014" name="Int. J. Syst. Evol. Microbiol.">
        <title>Complete genome sequence of Corynebacterium casei LMG S-19264T (=DSM 44701T), isolated from a smear-ripened cheese.</title>
        <authorList>
            <consortium name="US DOE Joint Genome Institute (JGI-PGF)"/>
            <person name="Walter F."/>
            <person name="Albersmeier A."/>
            <person name="Kalinowski J."/>
            <person name="Ruckert C."/>
        </authorList>
    </citation>
    <scope>NUCLEOTIDE SEQUENCE</scope>
    <source>
        <strain evidence="2">CGMCC 1.15758</strain>
    </source>
</reference>
<dbReference type="Proteomes" id="UP000636949">
    <property type="component" value="Unassembled WGS sequence"/>
</dbReference>
<comment type="caution">
    <text evidence="2">The sequence shown here is derived from an EMBL/GenBank/DDBJ whole genome shotgun (WGS) entry which is preliminary data.</text>
</comment>
<dbReference type="OrthoDB" id="5562276at2"/>
<dbReference type="Pfam" id="PF04754">
    <property type="entry name" value="Transposase_31"/>
    <property type="match status" value="1"/>
</dbReference>
<name>A0A8J2Z6W2_9GAMM</name>
<evidence type="ECO:0000313" key="3">
    <source>
        <dbReference type="Proteomes" id="UP000636949"/>
    </source>
</evidence>
<dbReference type="PANTHER" id="PTHR34611">
    <property type="match status" value="1"/>
</dbReference>
<dbReference type="InterPro" id="IPR006842">
    <property type="entry name" value="Transposase_31"/>
</dbReference>
<gene>
    <name evidence="2" type="ORF">GCM10010995_27780</name>
</gene>
<protein>
    <recommendedName>
        <fullName evidence="1">Transposase (putative) YhgA-like domain-containing protein</fullName>
    </recommendedName>
</protein>
<accession>A0A8J2Z6W2</accession>
<dbReference type="GO" id="GO:0006310">
    <property type="term" value="P:DNA recombination"/>
    <property type="evidence" value="ECO:0007669"/>
    <property type="project" value="TreeGrafter"/>
</dbReference>
<dbReference type="InterPro" id="IPR051699">
    <property type="entry name" value="Rpn/YhgA-like_nuclease"/>
</dbReference>
<dbReference type="EMBL" id="BMJS01000077">
    <property type="protein sequence ID" value="GGG08671.1"/>
    <property type="molecule type" value="Genomic_DNA"/>
</dbReference>
<organism evidence="2 3">
    <name type="scientific">Cysteiniphilum litorale</name>
    <dbReference type="NCBI Taxonomy" id="2056700"/>
    <lineage>
        <taxon>Bacteria</taxon>
        <taxon>Pseudomonadati</taxon>
        <taxon>Pseudomonadota</taxon>
        <taxon>Gammaproteobacteria</taxon>
        <taxon>Thiotrichales</taxon>
        <taxon>Fastidiosibacteraceae</taxon>
        <taxon>Cysteiniphilum</taxon>
    </lineage>
</organism>
<dbReference type="PANTHER" id="PTHR34611:SF2">
    <property type="entry name" value="INACTIVE RECOMBINATION-PROMOTING NUCLEASE-LIKE PROTEIN RPNE-RELATED"/>
    <property type="match status" value="1"/>
</dbReference>
<dbReference type="GO" id="GO:1990238">
    <property type="term" value="F:double-stranded DNA endonuclease activity"/>
    <property type="evidence" value="ECO:0007669"/>
    <property type="project" value="TreeGrafter"/>
</dbReference>
<dbReference type="RefSeq" id="WP_117004086.1">
    <property type="nucleotide sequence ID" value="NZ_BMJS01000077.1"/>
</dbReference>
<evidence type="ECO:0000259" key="1">
    <source>
        <dbReference type="Pfam" id="PF04754"/>
    </source>
</evidence>
<reference evidence="2" key="2">
    <citation type="submission" date="2020-09" db="EMBL/GenBank/DDBJ databases">
        <authorList>
            <person name="Sun Q."/>
            <person name="Zhou Y."/>
        </authorList>
    </citation>
    <scope>NUCLEOTIDE SEQUENCE</scope>
    <source>
        <strain evidence="2">CGMCC 1.15758</strain>
    </source>
</reference>
<dbReference type="AlphaFoldDB" id="A0A8J2Z6W2"/>
<feature type="domain" description="Transposase (putative) YhgA-like" evidence="1">
    <location>
        <begin position="4"/>
        <end position="221"/>
    </location>
</feature>
<sequence length="314" mass="36485">MGAHDLQFRNTFRDPDMFREACEIYLPKEVKDKINFSTLKLRQMSGSFIRNLIIQQYNIDPQKDAKLFEQLKEEIADIVYSCECYDGSQVLLISHAEHQSKADKDFPIRNALYDISALKDYIDTNKPDKYPLVISFLVYHGKQSPYPYPTDINQKFEHSDLAKKYFLKPILIDYGQYSDEQLLGHGQLSGLEIAFKHSFDDEVDDNVVKNLMQGLQKCSKIELRRDWYMYALKTWESSANTMIKQYKNKLSEDEVFVMTAEQQLIAKGALLKAQETAINMINKGYSDNDVEELTGLDKSTLKEIKKNIKNTTRH</sequence>
<evidence type="ECO:0000313" key="2">
    <source>
        <dbReference type="EMBL" id="GGG08671.1"/>
    </source>
</evidence>
<keyword evidence="3" id="KW-1185">Reference proteome</keyword>
<proteinExistence type="predicted"/>